<comment type="caution">
    <text evidence="2">The sequence shown here is derived from an EMBL/GenBank/DDBJ whole genome shotgun (WGS) entry which is preliminary data.</text>
</comment>
<gene>
    <name evidence="2" type="ORF">ILYODFUR_021853</name>
</gene>
<sequence>ALNGVRSGNKGRQQKDTLILRRGEKEGKTAAEEGTGSHQSSLSDVLPFPAVWFYDAMHQSLHLASLRGVVECHLDPSGTQ</sequence>
<feature type="non-terminal residue" evidence="2">
    <location>
        <position position="1"/>
    </location>
</feature>
<protein>
    <submittedName>
        <fullName evidence="2">Uncharacterized protein</fullName>
    </submittedName>
</protein>
<reference evidence="2 3" key="1">
    <citation type="submission" date="2021-06" db="EMBL/GenBank/DDBJ databases">
        <authorList>
            <person name="Palmer J.M."/>
        </authorList>
    </citation>
    <scope>NUCLEOTIDE SEQUENCE [LARGE SCALE GENOMIC DNA]</scope>
    <source>
        <strain evidence="3">if_2019</strain>
        <tissue evidence="2">Muscle</tissue>
    </source>
</reference>
<name>A0ABV0UWB9_9TELE</name>
<evidence type="ECO:0000256" key="1">
    <source>
        <dbReference type="SAM" id="MobiDB-lite"/>
    </source>
</evidence>
<accession>A0ABV0UWB9</accession>
<evidence type="ECO:0000313" key="2">
    <source>
        <dbReference type="EMBL" id="MEQ2248720.1"/>
    </source>
</evidence>
<keyword evidence="3" id="KW-1185">Reference proteome</keyword>
<dbReference type="Proteomes" id="UP001482620">
    <property type="component" value="Unassembled WGS sequence"/>
</dbReference>
<dbReference type="EMBL" id="JAHRIQ010083465">
    <property type="protein sequence ID" value="MEQ2248720.1"/>
    <property type="molecule type" value="Genomic_DNA"/>
</dbReference>
<feature type="compositionally biased region" description="Basic and acidic residues" evidence="1">
    <location>
        <begin position="13"/>
        <end position="31"/>
    </location>
</feature>
<organism evidence="2 3">
    <name type="scientific">Ilyodon furcidens</name>
    <name type="common">goldbreast splitfin</name>
    <dbReference type="NCBI Taxonomy" id="33524"/>
    <lineage>
        <taxon>Eukaryota</taxon>
        <taxon>Metazoa</taxon>
        <taxon>Chordata</taxon>
        <taxon>Craniata</taxon>
        <taxon>Vertebrata</taxon>
        <taxon>Euteleostomi</taxon>
        <taxon>Actinopterygii</taxon>
        <taxon>Neopterygii</taxon>
        <taxon>Teleostei</taxon>
        <taxon>Neoteleostei</taxon>
        <taxon>Acanthomorphata</taxon>
        <taxon>Ovalentaria</taxon>
        <taxon>Atherinomorphae</taxon>
        <taxon>Cyprinodontiformes</taxon>
        <taxon>Goodeidae</taxon>
        <taxon>Ilyodon</taxon>
    </lineage>
</organism>
<feature type="region of interest" description="Disordered" evidence="1">
    <location>
        <begin position="1"/>
        <end position="42"/>
    </location>
</feature>
<proteinExistence type="predicted"/>
<evidence type="ECO:0000313" key="3">
    <source>
        <dbReference type="Proteomes" id="UP001482620"/>
    </source>
</evidence>